<dbReference type="Pfam" id="PF02518">
    <property type="entry name" value="HATPase_c"/>
    <property type="match status" value="1"/>
</dbReference>
<dbReference type="GO" id="GO:0016036">
    <property type="term" value="P:cellular response to phosphate starvation"/>
    <property type="evidence" value="ECO:0007669"/>
    <property type="project" value="TreeGrafter"/>
</dbReference>
<reference evidence="9 10" key="1">
    <citation type="submission" date="2018-05" db="EMBL/GenBank/DDBJ databases">
        <title>Marinifilum breve JC075T sp. nov., a marine bacterium isolated from Yongle Blue Hole in the South China Sea.</title>
        <authorList>
            <person name="Fu T."/>
        </authorList>
    </citation>
    <scope>NUCLEOTIDE SEQUENCE [LARGE SCALE GENOMIC DNA]</scope>
    <source>
        <strain evidence="9 10">JC075</strain>
    </source>
</reference>
<dbReference type="CDD" id="cd00082">
    <property type="entry name" value="HisKA"/>
    <property type="match status" value="1"/>
</dbReference>
<evidence type="ECO:0000313" key="9">
    <source>
        <dbReference type="EMBL" id="PXX97060.1"/>
    </source>
</evidence>
<comment type="catalytic activity">
    <reaction evidence="1">
        <text>ATP + protein L-histidine = ADP + protein N-phospho-L-histidine.</text>
        <dbReference type="EC" id="2.7.13.3"/>
    </reaction>
</comment>
<organism evidence="9 10">
    <name type="scientific">Marinifilum breve</name>
    <dbReference type="NCBI Taxonomy" id="2184082"/>
    <lineage>
        <taxon>Bacteria</taxon>
        <taxon>Pseudomonadati</taxon>
        <taxon>Bacteroidota</taxon>
        <taxon>Bacteroidia</taxon>
        <taxon>Marinilabiliales</taxon>
        <taxon>Marinifilaceae</taxon>
    </lineage>
</organism>
<dbReference type="InterPro" id="IPR050351">
    <property type="entry name" value="BphY/WalK/GraS-like"/>
</dbReference>
<dbReference type="RefSeq" id="WP_110362492.1">
    <property type="nucleotide sequence ID" value="NZ_QFLI01000010.1"/>
</dbReference>
<keyword evidence="5" id="KW-0418">Kinase</keyword>
<dbReference type="OrthoDB" id="1522504at2"/>
<comment type="caution">
    <text evidence="9">The sequence shown here is derived from an EMBL/GenBank/DDBJ whole genome shotgun (WGS) entry which is preliminary data.</text>
</comment>
<gene>
    <name evidence="9" type="ORF">DF185_18740</name>
</gene>
<dbReference type="GO" id="GO:0004721">
    <property type="term" value="F:phosphoprotein phosphatase activity"/>
    <property type="evidence" value="ECO:0007669"/>
    <property type="project" value="TreeGrafter"/>
</dbReference>
<feature type="transmembrane region" description="Helical" evidence="7">
    <location>
        <begin position="125"/>
        <end position="147"/>
    </location>
</feature>
<dbReference type="AlphaFoldDB" id="A0A2V4A6P7"/>
<dbReference type="SMART" id="SM00388">
    <property type="entry name" value="HisKA"/>
    <property type="match status" value="1"/>
</dbReference>
<dbReference type="InterPro" id="IPR003594">
    <property type="entry name" value="HATPase_dom"/>
</dbReference>
<keyword evidence="3" id="KW-0597">Phosphoprotein</keyword>
<evidence type="ECO:0000256" key="4">
    <source>
        <dbReference type="ARBA" id="ARBA00022679"/>
    </source>
</evidence>
<name>A0A2V4A6P7_9BACT</name>
<dbReference type="Pfam" id="PF00512">
    <property type="entry name" value="HisKA"/>
    <property type="match status" value="1"/>
</dbReference>
<dbReference type="InterPro" id="IPR036890">
    <property type="entry name" value="HATPase_C_sf"/>
</dbReference>
<dbReference type="Proteomes" id="UP000248079">
    <property type="component" value="Unassembled WGS sequence"/>
</dbReference>
<keyword evidence="4" id="KW-0808">Transferase</keyword>
<evidence type="ECO:0000256" key="2">
    <source>
        <dbReference type="ARBA" id="ARBA00012438"/>
    </source>
</evidence>
<dbReference type="SMART" id="SM00387">
    <property type="entry name" value="HATPase_c"/>
    <property type="match status" value="1"/>
</dbReference>
<proteinExistence type="predicted"/>
<keyword evidence="7" id="KW-0472">Membrane</keyword>
<dbReference type="EMBL" id="QFLI01000010">
    <property type="protein sequence ID" value="PXX97060.1"/>
    <property type="molecule type" value="Genomic_DNA"/>
</dbReference>
<keyword evidence="7" id="KW-1133">Transmembrane helix</keyword>
<dbReference type="GO" id="GO:0005886">
    <property type="term" value="C:plasma membrane"/>
    <property type="evidence" value="ECO:0007669"/>
    <property type="project" value="TreeGrafter"/>
</dbReference>
<evidence type="ECO:0000259" key="8">
    <source>
        <dbReference type="PROSITE" id="PS50109"/>
    </source>
</evidence>
<dbReference type="PANTHER" id="PTHR45453:SF1">
    <property type="entry name" value="PHOSPHATE REGULON SENSOR PROTEIN PHOR"/>
    <property type="match status" value="1"/>
</dbReference>
<dbReference type="SUPFAM" id="SSF47384">
    <property type="entry name" value="Homodimeric domain of signal transducing histidine kinase"/>
    <property type="match status" value="1"/>
</dbReference>
<dbReference type="Gene3D" id="1.10.287.130">
    <property type="match status" value="1"/>
</dbReference>
<evidence type="ECO:0000256" key="5">
    <source>
        <dbReference type="ARBA" id="ARBA00022777"/>
    </source>
</evidence>
<feature type="transmembrane region" description="Helical" evidence="7">
    <location>
        <begin position="12"/>
        <end position="32"/>
    </location>
</feature>
<dbReference type="InterPro" id="IPR003661">
    <property type="entry name" value="HisK_dim/P_dom"/>
</dbReference>
<dbReference type="EC" id="2.7.13.3" evidence="2"/>
<keyword evidence="7" id="KW-0812">Transmembrane</keyword>
<dbReference type="GO" id="GO:0000155">
    <property type="term" value="F:phosphorelay sensor kinase activity"/>
    <property type="evidence" value="ECO:0007669"/>
    <property type="project" value="InterPro"/>
</dbReference>
<evidence type="ECO:0000256" key="3">
    <source>
        <dbReference type="ARBA" id="ARBA00022553"/>
    </source>
</evidence>
<evidence type="ECO:0000313" key="10">
    <source>
        <dbReference type="Proteomes" id="UP000248079"/>
    </source>
</evidence>
<feature type="domain" description="Histidine kinase" evidence="8">
    <location>
        <begin position="214"/>
        <end position="418"/>
    </location>
</feature>
<protein>
    <recommendedName>
        <fullName evidence="2">histidine kinase</fullName>
        <ecNumber evidence="2">2.7.13.3</ecNumber>
    </recommendedName>
</protein>
<sequence length="418" mass="48661">MKLLTRINRNYLKFGSILFLLIDVLVIFVVSHTERKETFKDMKNGAMEVVRVIQNHGHFPDIPPVYSVDILDSDQVVEGVFKDTLMFDPEDQHMDDFLEYKFSTKINGTNYLIIHRHRTFTYPELIFEVTLVITSFLLIIFLALFFYTRVMSKQIWGIFERNSEILKQYSFSTPNKLVLEKTNIDEFDNLNGILQKMSDRLSKDYIASKEFSANAAHELQTPLAIIKAKCEDLFSKDELSEESLHSIHEIYKSTDRLSGITKALLLLAKIDHGQFNEEEKICLKEIIVEKLDFYKEVIEEYGLKFNFTIENSCQVFMDKRLATLWVQNILVNAIKYSPTHKELDISLDQNRISISNYGEEAIQQPEQIFNRFYKEGDGKDSSGIGLAIVKKIADHYGMEISYSFKDFKHTFTFQFPAC</sequence>
<dbReference type="InterPro" id="IPR036097">
    <property type="entry name" value="HisK_dim/P_sf"/>
</dbReference>
<dbReference type="PROSITE" id="PS50109">
    <property type="entry name" value="HIS_KIN"/>
    <property type="match status" value="1"/>
</dbReference>
<dbReference type="PANTHER" id="PTHR45453">
    <property type="entry name" value="PHOSPHATE REGULON SENSOR PROTEIN PHOR"/>
    <property type="match status" value="1"/>
</dbReference>
<dbReference type="InterPro" id="IPR005467">
    <property type="entry name" value="His_kinase_dom"/>
</dbReference>
<evidence type="ECO:0000256" key="1">
    <source>
        <dbReference type="ARBA" id="ARBA00000085"/>
    </source>
</evidence>
<keyword evidence="10" id="KW-1185">Reference proteome</keyword>
<evidence type="ECO:0000256" key="6">
    <source>
        <dbReference type="ARBA" id="ARBA00023012"/>
    </source>
</evidence>
<dbReference type="Gene3D" id="3.30.565.10">
    <property type="entry name" value="Histidine kinase-like ATPase, C-terminal domain"/>
    <property type="match status" value="1"/>
</dbReference>
<evidence type="ECO:0000256" key="7">
    <source>
        <dbReference type="SAM" id="Phobius"/>
    </source>
</evidence>
<accession>A0A2V4A6P7</accession>
<keyword evidence="6" id="KW-0902">Two-component regulatory system</keyword>
<dbReference type="SUPFAM" id="SSF55874">
    <property type="entry name" value="ATPase domain of HSP90 chaperone/DNA topoisomerase II/histidine kinase"/>
    <property type="match status" value="1"/>
</dbReference>